<comment type="caution">
    <text evidence="1">The sequence shown here is derived from an EMBL/GenBank/DDBJ whole genome shotgun (WGS) entry which is preliminary data.</text>
</comment>
<sequence length="176" mass="19564">MDNIKHLDAFVTDKLTDMEIDNEAKNYMDEDPSVLMLKEEGTCWEMPAITEATTELSNWAWEGAAHPMEDSMKKIKTVKSVTLAKKIKTVKAITPAKNTVYVPIESISGSVSIPVESVYDSIPIKISSPVSAVFIFSWLESRRFPDNQLRPINSTSVEAPTRPIRSTFPVGGGLKF</sequence>
<proteinExistence type="predicted"/>
<evidence type="ECO:0000313" key="2">
    <source>
        <dbReference type="Proteomes" id="UP001459277"/>
    </source>
</evidence>
<gene>
    <name evidence="1" type="ORF">SO802_002207</name>
</gene>
<name>A0AAW2DWW2_9ROSI</name>
<reference evidence="1 2" key="1">
    <citation type="submission" date="2024-01" db="EMBL/GenBank/DDBJ databases">
        <title>A telomere-to-telomere, gap-free genome of sweet tea (Lithocarpus litseifolius).</title>
        <authorList>
            <person name="Zhou J."/>
        </authorList>
    </citation>
    <scope>NUCLEOTIDE SEQUENCE [LARGE SCALE GENOMIC DNA]</scope>
    <source>
        <strain evidence="1">Zhou-2022a</strain>
        <tissue evidence="1">Leaf</tissue>
    </source>
</reference>
<dbReference type="AlphaFoldDB" id="A0AAW2DWW2"/>
<protein>
    <submittedName>
        <fullName evidence="1">Uncharacterized protein</fullName>
    </submittedName>
</protein>
<dbReference type="Proteomes" id="UP001459277">
    <property type="component" value="Unassembled WGS sequence"/>
</dbReference>
<dbReference type="EMBL" id="JAZDWU010000001">
    <property type="protein sequence ID" value="KAL0015138.1"/>
    <property type="molecule type" value="Genomic_DNA"/>
</dbReference>
<accession>A0AAW2DWW2</accession>
<evidence type="ECO:0000313" key="1">
    <source>
        <dbReference type="EMBL" id="KAL0015138.1"/>
    </source>
</evidence>
<organism evidence="1 2">
    <name type="scientific">Lithocarpus litseifolius</name>
    <dbReference type="NCBI Taxonomy" id="425828"/>
    <lineage>
        <taxon>Eukaryota</taxon>
        <taxon>Viridiplantae</taxon>
        <taxon>Streptophyta</taxon>
        <taxon>Embryophyta</taxon>
        <taxon>Tracheophyta</taxon>
        <taxon>Spermatophyta</taxon>
        <taxon>Magnoliopsida</taxon>
        <taxon>eudicotyledons</taxon>
        <taxon>Gunneridae</taxon>
        <taxon>Pentapetalae</taxon>
        <taxon>rosids</taxon>
        <taxon>fabids</taxon>
        <taxon>Fagales</taxon>
        <taxon>Fagaceae</taxon>
        <taxon>Lithocarpus</taxon>
    </lineage>
</organism>
<keyword evidence="2" id="KW-1185">Reference proteome</keyword>